<name>A0A4R6M2N1_9GAMM</name>
<dbReference type="Gene3D" id="2.70.98.10">
    <property type="match status" value="1"/>
</dbReference>
<dbReference type="GO" id="GO:0047938">
    <property type="term" value="F:glucose-6-phosphate 1-epimerase activity"/>
    <property type="evidence" value="ECO:0007669"/>
    <property type="project" value="UniProtKB-UniRule"/>
</dbReference>
<dbReference type="OrthoDB" id="9790727at2"/>
<organism evidence="6 7">
    <name type="scientific">Marinomonas balearica</name>
    <dbReference type="NCBI Taxonomy" id="491947"/>
    <lineage>
        <taxon>Bacteria</taxon>
        <taxon>Pseudomonadati</taxon>
        <taxon>Pseudomonadota</taxon>
        <taxon>Gammaproteobacteria</taxon>
        <taxon>Oceanospirillales</taxon>
        <taxon>Oceanospirillaceae</taxon>
        <taxon>Marinomonas</taxon>
    </lineage>
</organism>
<keyword evidence="7" id="KW-1185">Reference proteome</keyword>
<dbReference type="PIRSF" id="PIRSF016020">
    <property type="entry name" value="PHexose_mutarotase"/>
    <property type="match status" value="1"/>
</dbReference>
<dbReference type="Pfam" id="PF01263">
    <property type="entry name" value="Aldose_epim"/>
    <property type="match status" value="1"/>
</dbReference>
<dbReference type="EMBL" id="SNXC01000016">
    <property type="protein sequence ID" value="TDO95518.1"/>
    <property type="molecule type" value="Genomic_DNA"/>
</dbReference>
<evidence type="ECO:0000313" key="7">
    <source>
        <dbReference type="Proteomes" id="UP000294656"/>
    </source>
</evidence>
<proteinExistence type="inferred from homology"/>
<evidence type="ECO:0000256" key="1">
    <source>
        <dbReference type="ARBA" id="ARBA00001096"/>
    </source>
</evidence>
<dbReference type="PANTHER" id="PTHR11122:SF13">
    <property type="entry name" value="GLUCOSE-6-PHOSPHATE 1-EPIMERASE"/>
    <property type="match status" value="1"/>
</dbReference>
<dbReference type="GO" id="GO:0030246">
    <property type="term" value="F:carbohydrate binding"/>
    <property type="evidence" value="ECO:0007669"/>
    <property type="project" value="UniProtKB-UniRule"/>
</dbReference>
<dbReference type="Proteomes" id="UP000294656">
    <property type="component" value="Unassembled WGS sequence"/>
</dbReference>
<dbReference type="InterPro" id="IPR025532">
    <property type="entry name" value="G6P_1-epimerase"/>
</dbReference>
<dbReference type="GO" id="GO:0005975">
    <property type="term" value="P:carbohydrate metabolic process"/>
    <property type="evidence" value="ECO:0007669"/>
    <property type="project" value="InterPro"/>
</dbReference>
<feature type="active site" evidence="5">
    <location>
        <position position="274"/>
    </location>
</feature>
<dbReference type="InterPro" id="IPR014718">
    <property type="entry name" value="GH-type_carb-bd"/>
</dbReference>
<comment type="similarity">
    <text evidence="2 4">Belongs to the glucose-6-phosphate 1-epimerase family.</text>
</comment>
<accession>A0A4R6M2N1</accession>
<reference evidence="6 7" key="1">
    <citation type="submission" date="2019-03" db="EMBL/GenBank/DDBJ databases">
        <title>Genomic Encyclopedia of Type Strains, Phase III (KMG-III): the genomes of soil and plant-associated and newly described type strains.</title>
        <authorList>
            <person name="Whitman W."/>
        </authorList>
    </citation>
    <scope>NUCLEOTIDE SEQUENCE [LARGE SCALE GENOMIC DNA]</scope>
    <source>
        <strain evidence="6 7">CECT 7378</strain>
    </source>
</reference>
<sequence>MNGQLIKELEEVGGELLPSTIRDCDEIIINQPSFTARIALWGGHLVSFTPTGQEDWLFQSENEGAVNRFGRRHFGAPVCWPWFGAHEVESDFPAHGLARYFRWKLLEVGRFKNGDIKVVLRLKSEDHPLVEEMWHQAFELQLTFRLGEGFSISLVAENKSDQPFAVSEAIHTYFKVSDNQKACVSGLEGVSYIDKVANGEMKTQEGVVSPCESMDRVYLNAPKVTELHDAKLKRKFVIETKGSHSTVLWNPGEALSKKRTDIEDDEYRSFVCVETANALDNQYVLESGDTHKLKLSVTSESL</sequence>
<keyword evidence="3 4" id="KW-0413">Isomerase</keyword>
<dbReference type="RefSeq" id="WP_133505137.1">
    <property type="nucleotide sequence ID" value="NZ_SNXC01000016.1"/>
</dbReference>
<comment type="catalytic activity">
    <reaction evidence="1">
        <text>alpha-D-glucose 6-phosphate = beta-D-glucose 6-phosphate</text>
        <dbReference type="Rhea" id="RHEA:16249"/>
        <dbReference type="ChEBI" id="CHEBI:58225"/>
        <dbReference type="ChEBI" id="CHEBI:58247"/>
        <dbReference type="EC" id="5.1.3.15"/>
    </reaction>
</comment>
<dbReference type="AlphaFoldDB" id="A0A4R6M2N1"/>
<protein>
    <recommendedName>
        <fullName evidence="4">Putative glucose-6-phosphate 1-epimerase</fullName>
        <ecNumber evidence="4">5.1.3.15</ecNumber>
    </recommendedName>
</protein>
<dbReference type="InterPro" id="IPR008183">
    <property type="entry name" value="Aldose_1/G6P_1-epimerase"/>
</dbReference>
<evidence type="ECO:0000256" key="4">
    <source>
        <dbReference type="PIRNR" id="PIRNR016020"/>
    </source>
</evidence>
<dbReference type="PANTHER" id="PTHR11122">
    <property type="entry name" value="APOSPORY-ASSOCIATED PROTEIN C-RELATED"/>
    <property type="match status" value="1"/>
</dbReference>
<evidence type="ECO:0000313" key="6">
    <source>
        <dbReference type="EMBL" id="TDO95518.1"/>
    </source>
</evidence>
<comment type="caution">
    <text evidence="6">The sequence shown here is derived from an EMBL/GenBank/DDBJ whole genome shotgun (WGS) entry which is preliminary data.</text>
</comment>
<feature type="active site" evidence="5">
    <location>
        <position position="171"/>
    </location>
</feature>
<gene>
    <name evidence="6" type="ORF">DFP79_3447</name>
</gene>
<dbReference type="CDD" id="cd09020">
    <property type="entry name" value="D-hex-6-P-epi_like"/>
    <property type="match status" value="1"/>
</dbReference>
<evidence type="ECO:0000256" key="2">
    <source>
        <dbReference type="ARBA" id="ARBA00005866"/>
    </source>
</evidence>
<evidence type="ECO:0000256" key="5">
    <source>
        <dbReference type="PIRSR" id="PIRSR016020-1"/>
    </source>
</evidence>
<dbReference type="SUPFAM" id="SSF74650">
    <property type="entry name" value="Galactose mutarotase-like"/>
    <property type="match status" value="1"/>
</dbReference>
<dbReference type="InterPro" id="IPR011013">
    <property type="entry name" value="Gal_mutarotase_sf_dom"/>
</dbReference>
<evidence type="ECO:0000256" key="3">
    <source>
        <dbReference type="ARBA" id="ARBA00023235"/>
    </source>
</evidence>
<dbReference type="EC" id="5.1.3.15" evidence="4"/>